<keyword evidence="11" id="KW-1185">Reference proteome</keyword>
<gene>
    <name evidence="10" type="ORF">DIC66_05020</name>
</gene>
<name>A0A3E1RFC7_9BURK</name>
<evidence type="ECO:0000313" key="11">
    <source>
        <dbReference type="Proteomes" id="UP000260665"/>
    </source>
</evidence>
<evidence type="ECO:0000259" key="9">
    <source>
        <dbReference type="PROSITE" id="PS50928"/>
    </source>
</evidence>
<dbReference type="OrthoDB" id="9782004at2"/>
<dbReference type="InterPro" id="IPR035906">
    <property type="entry name" value="MetI-like_sf"/>
</dbReference>
<organism evidence="10 11">
    <name type="scientific">Rhodoferax lacus</name>
    <dbReference type="NCBI Taxonomy" id="2184758"/>
    <lineage>
        <taxon>Bacteria</taxon>
        <taxon>Pseudomonadati</taxon>
        <taxon>Pseudomonadota</taxon>
        <taxon>Betaproteobacteria</taxon>
        <taxon>Burkholderiales</taxon>
        <taxon>Comamonadaceae</taxon>
        <taxon>Rhodoferax</taxon>
    </lineage>
</organism>
<keyword evidence="3" id="KW-1003">Cell membrane</keyword>
<comment type="caution">
    <text evidence="10">The sequence shown here is derived from an EMBL/GenBank/DDBJ whole genome shotgun (WGS) entry which is preliminary data.</text>
</comment>
<dbReference type="CDD" id="cd06261">
    <property type="entry name" value="TM_PBP2"/>
    <property type="match status" value="1"/>
</dbReference>
<evidence type="ECO:0000256" key="8">
    <source>
        <dbReference type="RuleBase" id="RU363032"/>
    </source>
</evidence>
<keyword evidence="4" id="KW-0997">Cell inner membrane</keyword>
<dbReference type="InterPro" id="IPR000515">
    <property type="entry name" value="MetI-like"/>
</dbReference>
<dbReference type="AlphaFoldDB" id="A0A3E1RFC7"/>
<feature type="transmembrane region" description="Helical" evidence="8">
    <location>
        <begin position="195"/>
        <end position="217"/>
    </location>
</feature>
<evidence type="ECO:0000256" key="3">
    <source>
        <dbReference type="ARBA" id="ARBA00022475"/>
    </source>
</evidence>
<feature type="transmembrane region" description="Helical" evidence="8">
    <location>
        <begin position="12"/>
        <end position="32"/>
    </location>
</feature>
<keyword evidence="2 8" id="KW-0813">Transport</keyword>
<dbReference type="SUPFAM" id="SSF161098">
    <property type="entry name" value="MetI-like"/>
    <property type="match status" value="1"/>
</dbReference>
<dbReference type="RefSeq" id="WP_117174679.1">
    <property type="nucleotide sequence ID" value="NZ_QFZK01000002.1"/>
</dbReference>
<evidence type="ECO:0000256" key="5">
    <source>
        <dbReference type="ARBA" id="ARBA00022692"/>
    </source>
</evidence>
<proteinExistence type="inferred from homology"/>
<dbReference type="PANTHER" id="PTHR43357:SF4">
    <property type="entry name" value="INNER MEMBRANE ABC TRANSPORTER PERMEASE PROTEIN YDCV"/>
    <property type="match status" value="1"/>
</dbReference>
<comment type="subcellular location">
    <subcellularLocation>
        <location evidence="1">Cell inner membrane</location>
        <topology evidence="1">Multi-pass membrane protein</topology>
    </subcellularLocation>
    <subcellularLocation>
        <location evidence="8">Cell membrane</location>
        <topology evidence="8">Multi-pass membrane protein</topology>
    </subcellularLocation>
</comment>
<dbReference type="GO" id="GO:0005886">
    <property type="term" value="C:plasma membrane"/>
    <property type="evidence" value="ECO:0007669"/>
    <property type="project" value="UniProtKB-SubCell"/>
</dbReference>
<dbReference type="PROSITE" id="PS50928">
    <property type="entry name" value="ABC_TM1"/>
    <property type="match status" value="1"/>
</dbReference>
<feature type="domain" description="ABC transmembrane type-1" evidence="9">
    <location>
        <begin position="63"/>
        <end position="258"/>
    </location>
</feature>
<feature type="transmembrane region" description="Helical" evidence="8">
    <location>
        <begin position="98"/>
        <end position="119"/>
    </location>
</feature>
<evidence type="ECO:0000256" key="6">
    <source>
        <dbReference type="ARBA" id="ARBA00022989"/>
    </source>
</evidence>
<reference evidence="10 11" key="1">
    <citation type="submission" date="2018-05" db="EMBL/GenBank/DDBJ databases">
        <title>Rhodoferax soyangensis sp.nov., isolated from an oligotrophic freshwater lake.</title>
        <authorList>
            <person name="Park M."/>
        </authorList>
    </citation>
    <scope>NUCLEOTIDE SEQUENCE [LARGE SCALE GENOMIC DNA]</scope>
    <source>
        <strain evidence="10 11">IMCC26218</strain>
    </source>
</reference>
<keyword evidence="5 8" id="KW-0812">Transmembrane</keyword>
<dbReference type="Proteomes" id="UP000260665">
    <property type="component" value="Unassembled WGS sequence"/>
</dbReference>
<dbReference type="Pfam" id="PF00528">
    <property type="entry name" value="BPD_transp_1"/>
    <property type="match status" value="1"/>
</dbReference>
<evidence type="ECO:0000256" key="4">
    <source>
        <dbReference type="ARBA" id="ARBA00022519"/>
    </source>
</evidence>
<evidence type="ECO:0000256" key="1">
    <source>
        <dbReference type="ARBA" id="ARBA00004429"/>
    </source>
</evidence>
<feature type="transmembrane region" description="Helical" evidence="8">
    <location>
        <begin position="139"/>
        <end position="157"/>
    </location>
</feature>
<feature type="transmembrane region" description="Helical" evidence="8">
    <location>
        <begin position="237"/>
        <end position="258"/>
    </location>
</feature>
<feature type="transmembrane region" description="Helical" evidence="8">
    <location>
        <begin position="63"/>
        <end position="86"/>
    </location>
</feature>
<protein>
    <submittedName>
        <fullName evidence="10">Spermidine/putrescine ABC transporter permease</fullName>
    </submittedName>
</protein>
<evidence type="ECO:0000256" key="2">
    <source>
        <dbReference type="ARBA" id="ARBA00022448"/>
    </source>
</evidence>
<sequence length="268" mass="29452">MSTASKATKESRLGAWIAMAVGSAYFLLPLIATFEFSLRMKRGEYSFEAYKVVFGDPQFQATFGYSIVMAIATILVGVLLVVPTAYWVHLRMPKLRPLVEFITLLPLVIPAIVIVFGYLRMYNSSSIIPLTGSEHATDFLLVCSYVTLSLPYMYRSVDTGLRTIDVRTLTEAAEVLGAKRATILLRVIFPNISSAILSGAFLTFAVVIGEFTMASLLDRPAFGPYLQLIGANRAYEPSALAVIAFIVTWASMGLINVFGRNAHTKPTR</sequence>
<accession>A0A3E1RFC7</accession>
<evidence type="ECO:0000256" key="7">
    <source>
        <dbReference type="ARBA" id="ARBA00023136"/>
    </source>
</evidence>
<dbReference type="EMBL" id="QFZK01000002">
    <property type="protein sequence ID" value="RFO98085.1"/>
    <property type="molecule type" value="Genomic_DNA"/>
</dbReference>
<evidence type="ECO:0000313" key="10">
    <source>
        <dbReference type="EMBL" id="RFO98085.1"/>
    </source>
</evidence>
<dbReference type="PANTHER" id="PTHR43357">
    <property type="entry name" value="INNER MEMBRANE ABC TRANSPORTER PERMEASE PROTEIN YDCV"/>
    <property type="match status" value="1"/>
</dbReference>
<dbReference type="Gene3D" id="1.10.3720.10">
    <property type="entry name" value="MetI-like"/>
    <property type="match status" value="1"/>
</dbReference>
<keyword evidence="6 8" id="KW-1133">Transmembrane helix</keyword>
<dbReference type="GO" id="GO:0055085">
    <property type="term" value="P:transmembrane transport"/>
    <property type="evidence" value="ECO:0007669"/>
    <property type="project" value="InterPro"/>
</dbReference>
<keyword evidence="7 8" id="KW-0472">Membrane</keyword>
<comment type="similarity">
    <text evidence="8">Belongs to the binding-protein-dependent transport system permease family.</text>
</comment>